<proteinExistence type="predicted"/>
<evidence type="ECO:0000256" key="2">
    <source>
        <dbReference type="ARBA" id="ARBA00022475"/>
    </source>
</evidence>
<evidence type="ECO:0000256" key="6">
    <source>
        <dbReference type="ARBA" id="ARBA00023040"/>
    </source>
</evidence>
<feature type="transmembrane region" description="Helical" evidence="11">
    <location>
        <begin position="594"/>
        <end position="614"/>
    </location>
</feature>
<dbReference type="PROSITE" id="PS50259">
    <property type="entry name" value="G_PROTEIN_RECEP_F3_4"/>
    <property type="match status" value="1"/>
</dbReference>
<reference evidence="14" key="2">
    <citation type="submission" date="2025-09" db="UniProtKB">
        <authorList>
            <consortium name="Ensembl"/>
        </authorList>
    </citation>
    <scope>IDENTIFICATION</scope>
</reference>
<dbReference type="PANTHER" id="PTHR24061:SF528">
    <property type="entry name" value="C-FAMILY ODORANT RECEPTOR OLFCD2-RELATED"/>
    <property type="match status" value="1"/>
</dbReference>
<feature type="transmembrane region" description="Helical" evidence="11">
    <location>
        <begin position="626"/>
        <end position="650"/>
    </location>
</feature>
<accession>A0A8C8EY08</accession>
<evidence type="ECO:0000256" key="7">
    <source>
        <dbReference type="ARBA" id="ARBA00023136"/>
    </source>
</evidence>
<evidence type="ECO:0000256" key="10">
    <source>
        <dbReference type="ARBA" id="ARBA00023224"/>
    </source>
</evidence>
<keyword evidence="4 12" id="KW-0732">Signal</keyword>
<keyword evidence="15" id="KW-1185">Reference proteome</keyword>
<evidence type="ECO:0000313" key="14">
    <source>
        <dbReference type="Ensembl" id="ENSOTSP00005026648.2"/>
    </source>
</evidence>
<dbReference type="InterPro" id="IPR028082">
    <property type="entry name" value="Peripla_BP_I"/>
</dbReference>
<feature type="transmembrane region" description="Helical" evidence="11">
    <location>
        <begin position="438"/>
        <end position="458"/>
    </location>
</feature>
<dbReference type="PANTHER" id="PTHR24061">
    <property type="entry name" value="CALCIUM-SENSING RECEPTOR-RELATED"/>
    <property type="match status" value="1"/>
</dbReference>
<reference evidence="14" key="1">
    <citation type="submission" date="2025-08" db="UniProtKB">
        <authorList>
            <consortium name="Ensembl"/>
        </authorList>
    </citation>
    <scope>IDENTIFICATION</scope>
</reference>
<dbReference type="InterPro" id="IPR017979">
    <property type="entry name" value="GPCR_3_CS"/>
</dbReference>
<dbReference type="PRINTS" id="PR01535">
    <property type="entry name" value="VOMERONASL2R"/>
</dbReference>
<comment type="subcellular location">
    <subcellularLocation>
        <location evidence="1">Cell membrane</location>
        <topology evidence="1">Multi-pass membrane protein</topology>
    </subcellularLocation>
</comment>
<sequence>MRFLASINLFFGLFPLSSFDPREFQFAQTLIFALEEINNSSDLLPGLSLGYQVYDSCSYAPLAIHSALALMNSPGPEDSLGDPSSCSRSPAVLGIVGESTLAKLVKHFGWNWVGVVNSNNDYGNNGMATFLEASWHEGVCVEYQESIHRTDPREKLLEVVKVIRRATAKVVVLFLTLGELIPLMNEMALEGDPGLQWVGSEAWITARLLTENKAYGFLRGAVGFAIRNARLDGLEGFLQKVHPFQAPDNTLLREFWETVFKCSFEGGSSTLCLGTESLAKLKNQYTDMSELRIPNKVYTAVYAIAHALHNLLTDLKNDTDSGKRPVYTPQQVSKPQIRQNINNISYESSHSLLTLKHFCTFIYIKYTNIQTCCISLQAPASVCSESCPTGTRKAVQKGKPVCCYDCVPCGEGEISNITAVVFSIHKDTPIVRANNSELSFLLLFFLTLCFLCSLTFIGRPSEWSCMLRHTAFGITFVLCISCVLGKTIVVLMAFRATLPASNIMKWFGPPQQRLSVLAFTLIQVLICVLWLTVSPPFPYKNMKTYKEKIILECDVGSAIGFWAVLGYIGLLALLCFVLAFLARKLPDNFNEAKFITFSMLIFCAVWITFLPAYVSSPGKFTVAVEIFAILASSFGLLFCIFAPKCFIILLRPEQNTKKHMMGKTSNDIRY</sequence>
<evidence type="ECO:0000256" key="3">
    <source>
        <dbReference type="ARBA" id="ARBA00022692"/>
    </source>
</evidence>
<dbReference type="Pfam" id="PF07562">
    <property type="entry name" value="NCD3G"/>
    <property type="match status" value="1"/>
</dbReference>
<name>A0A8C8EY08_ONCTS</name>
<dbReference type="Gene3D" id="2.10.50.30">
    <property type="entry name" value="GPCR, family 3, nine cysteines domain"/>
    <property type="match status" value="1"/>
</dbReference>
<dbReference type="InterPro" id="IPR000337">
    <property type="entry name" value="GPCR_3"/>
</dbReference>
<keyword evidence="6" id="KW-0297">G-protein coupled receptor</keyword>
<keyword evidence="10" id="KW-0807">Transducer</keyword>
<dbReference type="Pfam" id="PF01094">
    <property type="entry name" value="ANF_receptor"/>
    <property type="match status" value="1"/>
</dbReference>
<dbReference type="FunFam" id="3.40.50.2300:FF:000016">
    <property type="entry name" value="Taste 1 receptor member 2"/>
    <property type="match status" value="1"/>
</dbReference>
<dbReference type="GO" id="GO:0005886">
    <property type="term" value="C:plasma membrane"/>
    <property type="evidence" value="ECO:0007669"/>
    <property type="project" value="UniProtKB-SubCell"/>
</dbReference>
<evidence type="ECO:0000256" key="1">
    <source>
        <dbReference type="ARBA" id="ARBA00004651"/>
    </source>
</evidence>
<evidence type="ECO:0000256" key="9">
    <source>
        <dbReference type="ARBA" id="ARBA00023180"/>
    </source>
</evidence>
<evidence type="ECO:0000256" key="12">
    <source>
        <dbReference type="SAM" id="SignalP"/>
    </source>
</evidence>
<evidence type="ECO:0000256" key="8">
    <source>
        <dbReference type="ARBA" id="ARBA00023170"/>
    </source>
</evidence>
<dbReference type="Ensembl" id="ENSOTST00005028771.2">
    <property type="protein sequence ID" value="ENSOTSP00005026648.2"/>
    <property type="gene ID" value="ENSOTSG00005065079.1"/>
</dbReference>
<feature type="chain" id="PRO_5044273210" description="G-protein coupled receptors family 3 profile domain-containing protein" evidence="12">
    <location>
        <begin position="20"/>
        <end position="670"/>
    </location>
</feature>
<evidence type="ECO:0000256" key="4">
    <source>
        <dbReference type="ARBA" id="ARBA00022729"/>
    </source>
</evidence>
<dbReference type="PROSITE" id="PS00981">
    <property type="entry name" value="G_PROTEIN_RECEP_F3_3"/>
    <property type="match status" value="1"/>
</dbReference>
<keyword evidence="5 11" id="KW-1133">Transmembrane helix</keyword>
<keyword evidence="8" id="KW-0675">Receptor</keyword>
<dbReference type="InterPro" id="IPR000068">
    <property type="entry name" value="GPCR_3_Ca_sens_rcpt-rel"/>
</dbReference>
<dbReference type="InterPro" id="IPR011500">
    <property type="entry name" value="GPCR_3_9-Cys_dom"/>
</dbReference>
<evidence type="ECO:0000259" key="13">
    <source>
        <dbReference type="PROSITE" id="PS50259"/>
    </source>
</evidence>
<dbReference type="Gene3D" id="3.40.50.2300">
    <property type="match status" value="3"/>
</dbReference>
<feature type="signal peptide" evidence="12">
    <location>
        <begin position="1"/>
        <end position="19"/>
    </location>
</feature>
<keyword evidence="3 11" id="KW-0812">Transmembrane</keyword>
<dbReference type="InterPro" id="IPR004073">
    <property type="entry name" value="GPCR_3_vmron_rcpt_2"/>
</dbReference>
<dbReference type="InterPro" id="IPR017978">
    <property type="entry name" value="GPCR_3_C"/>
</dbReference>
<dbReference type="PRINTS" id="PR00248">
    <property type="entry name" value="GPCRMGR"/>
</dbReference>
<protein>
    <recommendedName>
        <fullName evidence="13">G-protein coupled receptors family 3 profile domain-containing protein</fullName>
    </recommendedName>
</protein>
<feature type="domain" description="G-protein coupled receptors family 3 profile" evidence="13">
    <location>
        <begin position="414"/>
        <end position="664"/>
    </location>
</feature>
<dbReference type="InterPro" id="IPR038550">
    <property type="entry name" value="GPCR_3_9-Cys_sf"/>
</dbReference>
<dbReference type="Proteomes" id="UP000694402">
    <property type="component" value="Unassembled WGS sequence"/>
</dbReference>
<evidence type="ECO:0000256" key="5">
    <source>
        <dbReference type="ARBA" id="ARBA00022989"/>
    </source>
</evidence>
<evidence type="ECO:0000256" key="11">
    <source>
        <dbReference type="SAM" id="Phobius"/>
    </source>
</evidence>
<dbReference type="GeneTree" id="ENSGT01050000244874"/>
<dbReference type="SUPFAM" id="SSF53822">
    <property type="entry name" value="Periplasmic binding protein-like I"/>
    <property type="match status" value="1"/>
</dbReference>
<dbReference type="CDD" id="cd15283">
    <property type="entry name" value="7tmC_V2R_pheromone"/>
    <property type="match status" value="1"/>
</dbReference>
<keyword evidence="7 11" id="KW-0472">Membrane</keyword>
<keyword evidence="9" id="KW-0325">Glycoprotein</keyword>
<feature type="transmembrane region" description="Helical" evidence="11">
    <location>
        <begin position="555"/>
        <end position="582"/>
    </location>
</feature>
<dbReference type="AlphaFoldDB" id="A0A8C8EY08"/>
<evidence type="ECO:0000313" key="15">
    <source>
        <dbReference type="Proteomes" id="UP000694402"/>
    </source>
</evidence>
<feature type="transmembrane region" description="Helical" evidence="11">
    <location>
        <begin position="514"/>
        <end position="534"/>
    </location>
</feature>
<keyword evidence="2" id="KW-1003">Cell membrane</keyword>
<dbReference type="InterPro" id="IPR001828">
    <property type="entry name" value="ANF_lig-bd_rcpt"/>
</dbReference>
<organism evidence="14 15">
    <name type="scientific">Oncorhynchus tshawytscha</name>
    <name type="common">Chinook salmon</name>
    <name type="synonym">Salmo tshawytscha</name>
    <dbReference type="NCBI Taxonomy" id="74940"/>
    <lineage>
        <taxon>Eukaryota</taxon>
        <taxon>Metazoa</taxon>
        <taxon>Chordata</taxon>
        <taxon>Craniata</taxon>
        <taxon>Vertebrata</taxon>
        <taxon>Euteleostomi</taxon>
        <taxon>Actinopterygii</taxon>
        <taxon>Neopterygii</taxon>
        <taxon>Teleostei</taxon>
        <taxon>Protacanthopterygii</taxon>
        <taxon>Salmoniformes</taxon>
        <taxon>Salmonidae</taxon>
        <taxon>Salmoninae</taxon>
        <taxon>Oncorhynchus</taxon>
    </lineage>
</organism>
<dbReference type="Pfam" id="PF00003">
    <property type="entry name" value="7tm_3"/>
    <property type="match status" value="1"/>
</dbReference>
<feature type="transmembrane region" description="Helical" evidence="11">
    <location>
        <begin position="470"/>
        <end position="494"/>
    </location>
</feature>
<dbReference type="GO" id="GO:0004930">
    <property type="term" value="F:G protein-coupled receptor activity"/>
    <property type="evidence" value="ECO:0007669"/>
    <property type="project" value="UniProtKB-KW"/>
</dbReference>